<organism evidence="2 3">
    <name type="scientific">Duganella margarita</name>
    <dbReference type="NCBI Taxonomy" id="2692170"/>
    <lineage>
        <taxon>Bacteria</taxon>
        <taxon>Pseudomonadati</taxon>
        <taxon>Pseudomonadota</taxon>
        <taxon>Betaproteobacteria</taxon>
        <taxon>Burkholderiales</taxon>
        <taxon>Oxalobacteraceae</taxon>
        <taxon>Telluria group</taxon>
        <taxon>Duganella</taxon>
    </lineage>
</organism>
<evidence type="ECO:0000256" key="1">
    <source>
        <dbReference type="SAM" id="SignalP"/>
    </source>
</evidence>
<reference evidence="2 3" key="1">
    <citation type="submission" date="2019-12" db="EMBL/GenBank/DDBJ databases">
        <title>Novel species isolated from a subtropical stream in China.</title>
        <authorList>
            <person name="Lu H."/>
        </authorList>
    </citation>
    <scope>NUCLEOTIDE SEQUENCE [LARGE SCALE GENOMIC DNA]</scope>
    <source>
        <strain evidence="2 3">FT134W</strain>
    </source>
</reference>
<comment type="caution">
    <text evidence="2">The sequence shown here is derived from an EMBL/GenBank/DDBJ whole genome shotgun (WGS) entry which is preliminary data.</text>
</comment>
<sequence>MKKIFAILILAGALAPLQAQNNDALWKNTLAQLDASRKWAAGEIEMISDVEKGGAVKHEVSSMRLRGWEKGKPAYALVRQEPPDEKKSAADLSFLDKLNTLSDEATANTPTRTDGQSLDGVPCTVFESRADQALQKATMKLWVDPASGAPRQMVVTVHAPLVMDATIITRYTTGAQGQPLAGMIDYAFEILIPFRHSKARIKQANSGWVARPAG</sequence>
<protein>
    <submittedName>
        <fullName evidence="2">Uncharacterized protein</fullName>
    </submittedName>
</protein>
<dbReference type="RefSeq" id="WP_161049315.1">
    <property type="nucleotide sequence ID" value="NZ_WWCR01000003.1"/>
</dbReference>
<proteinExistence type="predicted"/>
<name>A0A7X4KFT1_9BURK</name>
<dbReference type="EMBL" id="WWCR01000003">
    <property type="protein sequence ID" value="MYM71665.1"/>
    <property type="molecule type" value="Genomic_DNA"/>
</dbReference>
<gene>
    <name evidence="2" type="ORF">GTP56_05575</name>
</gene>
<evidence type="ECO:0000313" key="3">
    <source>
        <dbReference type="Proteomes" id="UP000469734"/>
    </source>
</evidence>
<feature type="signal peptide" evidence="1">
    <location>
        <begin position="1"/>
        <end position="21"/>
    </location>
</feature>
<evidence type="ECO:0000313" key="2">
    <source>
        <dbReference type="EMBL" id="MYM71665.1"/>
    </source>
</evidence>
<keyword evidence="1" id="KW-0732">Signal</keyword>
<accession>A0A7X4KFT1</accession>
<dbReference type="Proteomes" id="UP000469734">
    <property type="component" value="Unassembled WGS sequence"/>
</dbReference>
<feature type="chain" id="PRO_5030775279" evidence="1">
    <location>
        <begin position="22"/>
        <end position="214"/>
    </location>
</feature>
<dbReference type="AlphaFoldDB" id="A0A7X4KFT1"/>